<dbReference type="PANTHER" id="PTHR35585">
    <property type="entry name" value="HHE DOMAIN PROTEIN (AFU_ORTHOLOGUE AFUA_4G00730)"/>
    <property type="match status" value="1"/>
</dbReference>
<reference evidence="3 4" key="1">
    <citation type="submission" date="2018-04" db="EMBL/GenBank/DDBJ databases">
        <title>Genomic Encyclopedia of Type Strains, Phase IV (KMG-IV): sequencing the most valuable type-strain genomes for metagenomic binning, comparative biology and taxonomic classification.</title>
        <authorList>
            <person name="Goeker M."/>
        </authorList>
    </citation>
    <scope>NUCLEOTIDE SEQUENCE [LARGE SCALE GENOMIC DNA]</scope>
    <source>
        <strain evidence="3 4">DSM 45771</strain>
    </source>
</reference>
<dbReference type="EMBL" id="QEKW01000020">
    <property type="protein sequence ID" value="PVZ03653.1"/>
    <property type="molecule type" value="Genomic_DNA"/>
</dbReference>
<dbReference type="Proteomes" id="UP000245639">
    <property type="component" value="Unassembled WGS sequence"/>
</dbReference>
<evidence type="ECO:0000256" key="1">
    <source>
        <dbReference type="SAM" id="MobiDB-lite"/>
    </source>
</evidence>
<gene>
    <name evidence="3" type="ORF">C8D89_1209</name>
</gene>
<accession>A0A2U1EUN6</accession>
<dbReference type="PANTHER" id="PTHR35585:SF1">
    <property type="entry name" value="HHE DOMAIN PROTEIN (AFU_ORTHOLOGUE AFUA_4G00730)"/>
    <property type="match status" value="1"/>
</dbReference>
<feature type="domain" description="Hemerythrin-like" evidence="2">
    <location>
        <begin position="10"/>
        <end position="127"/>
    </location>
</feature>
<protein>
    <submittedName>
        <fullName evidence="3">Hemerythrin HHE cation binding domain-containing protein</fullName>
    </submittedName>
</protein>
<organism evidence="3 4">
    <name type="scientific">Actinomycetospora cinnamomea</name>
    <dbReference type="NCBI Taxonomy" id="663609"/>
    <lineage>
        <taxon>Bacteria</taxon>
        <taxon>Bacillati</taxon>
        <taxon>Actinomycetota</taxon>
        <taxon>Actinomycetes</taxon>
        <taxon>Pseudonocardiales</taxon>
        <taxon>Pseudonocardiaceae</taxon>
        <taxon>Actinomycetospora</taxon>
    </lineage>
</organism>
<evidence type="ECO:0000313" key="3">
    <source>
        <dbReference type="EMBL" id="PVZ03653.1"/>
    </source>
</evidence>
<comment type="caution">
    <text evidence="3">The sequence shown here is derived from an EMBL/GenBank/DDBJ whole genome shotgun (WGS) entry which is preliminary data.</text>
</comment>
<evidence type="ECO:0000313" key="4">
    <source>
        <dbReference type="Proteomes" id="UP000245639"/>
    </source>
</evidence>
<dbReference type="AlphaFoldDB" id="A0A2U1EUN6"/>
<dbReference type="RefSeq" id="WP_116710789.1">
    <property type="nucleotide sequence ID" value="NZ_QEKW01000020.1"/>
</dbReference>
<name>A0A2U1EUN6_9PSEU</name>
<keyword evidence="4" id="KW-1185">Reference proteome</keyword>
<dbReference type="Pfam" id="PF01814">
    <property type="entry name" value="Hemerythrin"/>
    <property type="match status" value="1"/>
</dbReference>
<dbReference type="Gene3D" id="1.20.120.520">
    <property type="entry name" value="nmb1532 protein domain like"/>
    <property type="match status" value="1"/>
</dbReference>
<dbReference type="OrthoDB" id="9793637at2"/>
<feature type="compositionally biased region" description="Basic and acidic residues" evidence="1">
    <location>
        <begin position="176"/>
        <end position="188"/>
    </location>
</feature>
<feature type="region of interest" description="Disordered" evidence="1">
    <location>
        <begin position="147"/>
        <end position="188"/>
    </location>
</feature>
<proteinExistence type="predicted"/>
<dbReference type="InterPro" id="IPR012312">
    <property type="entry name" value="Hemerythrin-like"/>
</dbReference>
<evidence type="ECO:0000259" key="2">
    <source>
        <dbReference type="Pfam" id="PF01814"/>
    </source>
</evidence>
<sequence length="188" mass="21774">MADQRTDLDVVDELTTDHREALEILDRLGTTLDPEERRDLADTVIGELVRHSVAEEMYVYPAMREHLSDGREVTEHDAEEHKELERVMKELESTKTGDPRFDELVSDLAEKLRHHVHDEEDEQFPRLREQLPRETLVDLREQVDRAKKLAPTRPHPDAPNAELFHKMAGPGVGMVDRMRDKLSGRSRS</sequence>